<dbReference type="OrthoDB" id="2041319at2"/>
<feature type="transmembrane region" description="Helical" evidence="3">
    <location>
        <begin position="21"/>
        <end position="46"/>
    </location>
</feature>
<feature type="compositionally biased region" description="Gly residues" evidence="2">
    <location>
        <begin position="738"/>
        <end position="753"/>
    </location>
</feature>
<keyword evidence="1" id="KW-0175">Coiled coil</keyword>
<dbReference type="EMBL" id="ACKX01000025">
    <property type="protein sequence ID" value="EEJ52493.1"/>
    <property type="molecule type" value="Genomic_DNA"/>
</dbReference>
<sequence>MKKLFLGIHKKLKRFLYSHVNGGKGMISIFLALTVSPLLMCTLIFVEYARIQSAQAIIEELMGSSIFSALAHYDPYLDERFGFMAVRQDQKESLDSRYQSYLESNVQGFGKAISLAGGSAEGKNSLIEPLALRQEVYEYSELSVPINTLVEGLNIEDLLSNFYNLDSLKVCKNVMDGGKNAIDITDSAINMAKSLKEYSDEAKKYGESLTKYKEARKAYDDAYQALEEARSKKDNGEDISLDSYISDVNSKAGAFGTATRDLKEKLSSLKEKERDFVKNQESFRKAADELLSNAQEYDKNKHDVDTLQDPLFVTYHEINNQVQNSLDSYQKELYNDGKEDDGKLEEQAKKLESYSAEKDEKIEGYVVLSEIEDVDQRTAALYGDLQNIIKGSDDSVDIATQLKDLLYEILGVKILYDGSLDSNLDPNELINQSGVLDLGSAEMTDSIVDLLSSITDFITAVSGADFLGILKALGSYLTSMVTFFKGIYDWASSRLQNLGRLLMFKENLGKNYLLYGYGVYNMPNRTNYSDGSTLTGYDYSNIFEMAGGTYNIGFLDGDFWNYPKMDNTGGSDKLYKGAELEYLFTGSNSEKGAQVGTFFNIFLLRLLTNLPAIAESDWLQASGITGPFIALFFVILLIIEAFIDMILLVNKQSVSFIKLKAYMSTAGLPDLLNDLLQCTGISDALQGKIKEKTEGLAKKSKNNSEETQSSTDNAGDSSSTNDSSGTGGSSSTKDSGGDSSGKTGGNDSSGGKDGGGKKEKNKDFKKPTEAMGLKDEQGFLKADYGEHCLYLMLLGTNQDQYLMRLQNLVQLEAKEKYKEKTDYHLSKAYTGITATTEYQLNEFVPITKSTGGFKLDCTKTLGY</sequence>
<proteinExistence type="predicted"/>
<comment type="caution">
    <text evidence="4">The sequence shown here is derived from an EMBL/GenBank/DDBJ whole genome shotgun (WGS) entry which is preliminary data.</text>
</comment>
<feature type="compositionally biased region" description="Basic and acidic residues" evidence="2">
    <location>
        <begin position="754"/>
        <end position="769"/>
    </location>
</feature>
<dbReference type="eggNOG" id="ENOG5033NJ7">
    <property type="taxonomic scope" value="Bacteria"/>
</dbReference>
<organism evidence="4 5">
    <name type="scientific">Oribacterium sinus F0268</name>
    <dbReference type="NCBI Taxonomy" id="585501"/>
    <lineage>
        <taxon>Bacteria</taxon>
        <taxon>Bacillati</taxon>
        <taxon>Bacillota</taxon>
        <taxon>Clostridia</taxon>
        <taxon>Lachnospirales</taxon>
        <taxon>Lachnospiraceae</taxon>
        <taxon>Oribacterium</taxon>
    </lineage>
</organism>
<keyword evidence="5" id="KW-1185">Reference proteome</keyword>
<evidence type="ECO:0000256" key="2">
    <source>
        <dbReference type="SAM" id="MobiDB-lite"/>
    </source>
</evidence>
<dbReference type="AlphaFoldDB" id="C2KUT0"/>
<reference evidence="4 5" key="1">
    <citation type="submission" date="2009-04" db="EMBL/GenBank/DDBJ databases">
        <authorList>
            <person name="Qin X."/>
            <person name="Bachman B."/>
            <person name="Battles P."/>
            <person name="Bell A."/>
            <person name="Bess C."/>
            <person name="Bickham C."/>
            <person name="Chaboub L."/>
            <person name="Chen D."/>
            <person name="Coyle M."/>
            <person name="Deiros D.R."/>
            <person name="Dinh H."/>
            <person name="Forbes L."/>
            <person name="Fowler G."/>
            <person name="Francisco L."/>
            <person name="Fu Q."/>
            <person name="Gubbala S."/>
            <person name="Hale W."/>
            <person name="Han Y."/>
            <person name="Hemphill L."/>
            <person name="Highlander S.K."/>
            <person name="Hirani K."/>
            <person name="Hogues M."/>
            <person name="Jackson L."/>
            <person name="Jakkamsetti A."/>
            <person name="Javaid M."/>
            <person name="Jiang H."/>
            <person name="Korchina V."/>
            <person name="Kovar C."/>
            <person name="Lara F."/>
            <person name="Lee S."/>
            <person name="Mata R."/>
            <person name="Mathew T."/>
            <person name="Moen C."/>
            <person name="Morales K."/>
            <person name="Munidasa M."/>
            <person name="Nazareth L."/>
            <person name="Ngo R."/>
            <person name="Nguyen L."/>
            <person name="Okwuonu G."/>
            <person name="Ongeri F."/>
            <person name="Patil S."/>
            <person name="Petrosino J."/>
            <person name="Pham C."/>
            <person name="Pham P."/>
            <person name="Pu L.-L."/>
            <person name="Puazo M."/>
            <person name="Raj R."/>
            <person name="Reid J."/>
            <person name="Rouhana J."/>
            <person name="Saada N."/>
            <person name="Shang Y."/>
            <person name="Simmons D."/>
            <person name="Thornton R."/>
            <person name="Warren J."/>
            <person name="Weissenberger G."/>
            <person name="Zhang J."/>
            <person name="Zhang L."/>
            <person name="Zhou C."/>
            <person name="Zhu D."/>
            <person name="Muzny D."/>
            <person name="Worley K."/>
            <person name="Gibbs R."/>
        </authorList>
    </citation>
    <scope>NUCLEOTIDE SEQUENCE [LARGE SCALE GENOMIC DNA]</scope>
    <source>
        <strain evidence="4 5">F0268</strain>
    </source>
</reference>
<dbReference type="STRING" id="585501.HMPREF6123_0249"/>
<gene>
    <name evidence="4" type="ORF">HMPREF6123_0249</name>
</gene>
<dbReference type="HOGENOM" id="CLU_340054_0_0_9"/>
<keyword evidence="3" id="KW-1133">Transmembrane helix</keyword>
<evidence type="ECO:0000256" key="1">
    <source>
        <dbReference type="SAM" id="Coils"/>
    </source>
</evidence>
<dbReference type="RefSeq" id="WP_007157784.1">
    <property type="nucleotide sequence ID" value="NZ_GG668535.1"/>
</dbReference>
<evidence type="ECO:0000313" key="5">
    <source>
        <dbReference type="Proteomes" id="UP000004121"/>
    </source>
</evidence>
<keyword evidence="3" id="KW-0812">Transmembrane</keyword>
<evidence type="ECO:0000256" key="3">
    <source>
        <dbReference type="SAM" id="Phobius"/>
    </source>
</evidence>
<name>C2KUT0_9FIRM</name>
<accession>C2KUT0</accession>
<feature type="compositionally biased region" description="Low complexity" evidence="2">
    <location>
        <begin position="709"/>
        <end position="734"/>
    </location>
</feature>
<dbReference type="Proteomes" id="UP000004121">
    <property type="component" value="Unassembled WGS sequence"/>
</dbReference>
<dbReference type="InParanoid" id="C2KUT0"/>
<keyword evidence="3" id="KW-0472">Membrane</keyword>
<feature type="region of interest" description="Disordered" evidence="2">
    <location>
        <begin position="694"/>
        <end position="769"/>
    </location>
</feature>
<feature type="coiled-coil region" evidence="1">
    <location>
        <begin position="195"/>
        <end position="232"/>
    </location>
</feature>
<feature type="transmembrane region" description="Helical" evidence="3">
    <location>
        <begin position="628"/>
        <end position="649"/>
    </location>
</feature>
<protein>
    <submittedName>
        <fullName evidence="4">Uncharacterized protein</fullName>
    </submittedName>
</protein>
<evidence type="ECO:0000313" key="4">
    <source>
        <dbReference type="EMBL" id="EEJ52493.1"/>
    </source>
</evidence>